<sequence length="360" mass="40670">MSLVLKTPPELHFMIFAMVPVSTQLALLRTCRYMFNVGVVALYRHITVSNIGARKLALTILTTKRFNYERLVRTLSYSASNIDDLYLTYPLLIDAICCMKYLTSVSFTIPRLHTATFMVNARDKGLVREPSSFFDSIPKLLAGDPSSSCRYTLPRLEKLAFDGDVELIKIGCCHRLTNLTMSSQVTAKELGGVFNTINGGHLRRLDVAVFTSTTKELLYVLYGISRECPNLWTIEVTTGMFNAIELTEMMCLPPALFPVVRTIGINSQDVRPPVFGTLPRTCYAKQKDELEKARSYMSYLETVKFGIVRWQYKDSRVVEGRWESDAFGGDHAIASDGVRSYEQGCYSCLFLVEEKKSKEN</sequence>
<dbReference type="Proteomes" id="UP000284706">
    <property type="component" value="Unassembled WGS sequence"/>
</dbReference>
<keyword evidence="2" id="KW-1185">Reference proteome</keyword>
<dbReference type="OrthoDB" id="3060280at2759"/>
<protein>
    <recommendedName>
        <fullName evidence="3">F-box domain-containing protein</fullName>
    </recommendedName>
</protein>
<evidence type="ECO:0008006" key="3">
    <source>
        <dbReference type="Google" id="ProtNLM"/>
    </source>
</evidence>
<reference evidence="1 2" key="1">
    <citation type="journal article" date="2018" name="Evol. Lett.">
        <title>Horizontal gene cluster transfer increased hallucinogenic mushroom diversity.</title>
        <authorList>
            <person name="Reynolds H.T."/>
            <person name="Vijayakumar V."/>
            <person name="Gluck-Thaler E."/>
            <person name="Korotkin H.B."/>
            <person name="Matheny P.B."/>
            <person name="Slot J.C."/>
        </authorList>
    </citation>
    <scope>NUCLEOTIDE SEQUENCE [LARGE SCALE GENOMIC DNA]</scope>
    <source>
        <strain evidence="1 2">SRW20</strain>
    </source>
</reference>
<dbReference type="EMBL" id="NHYE01004561">
    <property type="protein sequence ID" value="PPQ83864.1"/>
    <property type="molecule type" value="Genomic_DNA"/>
</dbReference>
<dbReference type="InParanoid" id="A0A409WZB2"/>
<evidence type="ECO:0000313" key="2">
    <source>
        <dbReference type="Proteomes" id="UP000284706"/>
    </source>
</evidence>
<proteinExistence type="predicted"/>
<evidence type="ECO:0000313" key="1">
    <source>
        <dbReference type="EMBL" id="PPQ83864.1"/>
    </source>
</evidence>
<gene>
    <name evidence="1" type="ORF">CVT26_010560</name>
</gene>
<dbReference type="AlphaFoldDB" id="A0A409WZB2"/>
<organism evidence="1 2">
    <name type="scientific">Gymnopilus dilepis</name>
    <dbReference type="NCBI Taxonomy" id="231916"/>
    <lineage>
        <taxon>Eukaryota</taxon>
        <taxon>Fungi</taxon>
        <taxon>Dikarya</taxon>
        <taxon>Basidiomycota</taxon>
        <taxon>Agaricomycotina</taxon>
        <taxon>Agaricomycetes</taxon>
        <taxon>Agaricomycetidae</taxon>
        <taxon>Agaricales</taxon>
        <taxon>Agaricineae</taxon>
        <taxon>Hymenogastraceae</taxon>
        <taxon>Gymnopilus</taxon>
    </lineage>
</organism>
<accession>A0A409WZB2</accession>
<comment type="caution">
    <text evidence="1">The sequence shown here is derived from an EMBL/GenBank/DDBJ whole genome shotgun (WGS) entry which is preliminary data.</text>
</comment>
<name>A0A409WZB2_9AGAR</name>